<keyword evidence="7" id="KW-1015">Disulfide bond</keyword>
<comment type="similarity">
    <text evidence="2 9">Belongs to the Wnt family.</text>
</comment>
<dbReference type="GO" id="GO:0005125">
    <property type="term" value="F:cytokine activity"/>
    <property type="evidence" value="ECO:0007669"/>
    <property type="project" value="TreeGrafter"/>
</dbReference>
<dbReference type="GO" id="GO:0060070">
    <property type="term" value="P:canonical Wnt signaling pathway"/>
    <property type="evidence" value="ECO:0007669"/>
    <property type="project" value="TreeGrafter"/>
</dbReference>
<dbReference type="PRINTS" id="PR01349">
    <property type="entry name" value="WNTPROTEIN"/>
</dbReference>
<reference evidence="11 12" key="1">
    <citation type="submission" date="2024-04" db="EMBL/GenBank/DDBJ databases">
        <authorList>
            <person name="Rising A."/>
            <person name="Reimegard J."/>
            <person name="Sonavane S."/>
            <person name="Akerstrom W."/>
            <person name="Nylinder S."/>
            <person name="Hedman E."/>
            <person name="Kallberg Y."/>
        </authorList>
    </citation>
    <scope>NUCLEOTIDE SEQUENCE [LARGE SCALE GENOMIC DNA]</scope>
</reference>
<dbReference type="GO" id="GO:0045165">
    <property type="term" value="P:cell fate commitment"/>
    <property type="evidence" value="ECO:0007669"/>
    <property type="project" value="TreeGrafter"/>
</dbReference>
<proteinExistence type="inferred from homology"/>
<dbReference type="PANTHER" id="PTHR12027">
    <property type="entry name" value="WNT RELATED"/>
    <property type="match status" value="1"/>
</dbReference>
<dbReference type="AlphaFoldDB" id="A0AAV2ASV3"/>
<evidence type="ECO:0000256" key="8">
    <source>
        <dbReference type="ARBA" id="ARBA00023288"/>
    </source>
</evidence>
<evidence type="ECO:0000256" key="9">
    <source>
        <dbReference type="RuleBase" id="RU003500"/>
    </source>
</evidence>
<evidence type="ECO:0000256" key="4">
    <source>
        <dbReference type="ARBA" id="ARBA00022525"/>
    </source>
</evidence>
<dbReference type="Proteomes" id="UP001497382">
    <property type="component" value="Unassembled WGS sequence"/>
</dbReference>
<dbReference type="GO" id="GO:0000902">
    <property type="term" value="P:cell morphogenesis"/>
    <property type="evidence" value="ECO:0007669"/>
    <property type="project" value="UniProtKB-ARBA"/>
</dbReference>
<evidence type="ECO:0000256" key="10">
    <source>
        <dbReference type="SAM" id="Phobius"/>
    </source>
</evidence>
<comment type="function">
    <text evidence="9">Ligand for members of the frizzled family of seven transmembrane receptors.</text>
</comment>
<dbReference type="FunFam" id="3.30.2460.20:FF:000001">
    <property type="entry name" value="Wnt homolog"/>
    <property type="match status" value="1"/>
</dbReference>
<evidence type="ECO:0000256" key="6">
    <source>
        <dbReference type="ARBA" id="ARBA00022687"/>
    </source>
</evidence>
<dbReference type="GO" id="GO:0007517">
    <property type="term" value="P:muscle organ development"/>
    <property type="evidence" value="ECO:0007669"/>
    <property type="project" value="UniProtKB-ARBA"/>
</dbReference>
<evidence type="ECO:0000256" key="1">
    <source>
        <dbReference type="ARBA" id="ARBA00004498"/>
    </source>
</evidence>
<dbReference type="PROSITE" id="PS00246">
    <property type="entry name" value="WNT1"/>
    <property type="match status" value="1"/>
</dbReference>
<keyword evidence="5" id="KW-0272">Extracellular matrix</keyword>
<feature type="transmembrane region" description="Helical" evidence="10">
    <location>
        <begin position="50"/>
        <end position="71"/>
    </location>
</feature>
<keyword evidence="10" id="KW-0812">Transmembrane</keyword>
<dbReference type="Gene3D" id="3.30.2460.20">
    <property type="match status" value="1"/>
</dbReference>
<dbReference type="GO" id="GO:0005615">
    <property type="term" value="C:extracellular space"/>
    <property type="evidence" value="ECO:0007669"/>
    <property type="project" value="TreeGrafter"/>
</dbReference>
<dbReference type="InterPro" id="IPR018161">
    <property type="entry name" value="Wnt_CS"/>
</dbReference>
<keyword evidence="10" id="KW-0472">Membrane</keyword>
<dbReference type="PANTHER" id="PTHR12027:SF37">
    <property type="entry name" value="PROTEIN WNT"/>
    <property type="match status" value="1"/>
</dbReference>
<dbReference type="Pfam" id="PF00110">
    <property type="entry name" value="wnt"/>
    <property type="match status" value="1"/>
</dbReference>
<organism evidence="11 12">
    <name type="scientific">Larinioides sclopetarius</name>
    <dbReference type="NCBI Taxonomy" id="280406"/>
    <lineage>
        <taxon>Eukaryota</taxon>
        <taxon>Metazoa</taxon>
        <taxon>Ecdysozoa</taxon>
        <taxon>Arthropoda</taxon>
        <taxon>Chelicerata</taxon>
        <taxon>Arachnida</taxon>
        <taxon>Araneae</taxon>
        <taxon>Araneomorphae</taxon>
        <taxon>Entelegynae</taxon>
        <taxon>Araneoidea</taxon>
        <taxon>Araneidae</taxon>
        <taxon>Larinioides</taxon>
    </lineage>
</organism>
<dbReference type="SMART" id="SM00097">
    <property type="entry name" value="WNT1"/>
    <property type="match status" value="1"/>
</dbReference>
<evidence type="ECO:0000256" key="2">
    <source>
        <dbReference type="ARBA" id="ARBA00005683"/>
    </source>
</evidence>
<sequence>MKPKCFFHLQKKREKNLWNFRDFLSSEKNLFCRDLNEQLSQNMIGVRTRILLLILVAVSFPQNVIGTWWLLSRLQLSSAHADTHLLCGGVPGLTRKQREICERHPDILLSVSKGARMGVAECQAQFRYHRWNCSTLDTGTSVFGNHMLKVDSRESAFLYAISSAGVTHALIRSCSKGEILHCPCDPVRRGFAYDSKGMYNWGGCSHVATGLRYSRRFIDSTEERRKDAKGLITFHNNRAGRKVGAAHLLAVQRRARLQCKCHGVSGSCASRTCWKAQTDFADVGRLLKKRYEGAVQVTVDNQNALIPMEGRKPFSKMDLVYFEHSPDYCTPNKSIGTLGTGGRRCAKDSLGSEGCDILCCGRGYDTRRELFVEKCGCKFNWCCKVKCKVCREWRDIHTCKMPHIT</sequence>
<keyword evidence="4" id="KW-0964">Secreted</keyword>
<protein>
    <recommendedName>
        <fullName evidence="9">Protein Wnt</fullName>
    </recommendedName>
</protein>
<evidence type="ECO:0000313" key="11">
    <source>
        <dbReference type="EMBL" id="CAL1286682.1"/>
    </source>
</evidence>
<dbReference type="InterPro" id="IPR005817">
    <property type="entry name" value="Wnt"/>
</dbReference>
<dbReference type="InterPro" id="IPR043158">
    <property type="entry name" value="Wnt_C"/>
</dbReference>
<keyword evidence="8" id="KW-0449">Lipoprotein</keyword>
<keyword evidence="10" id="KW-1133">Transmembrane helix</keyword>
<name>A0AAV2ASV3_9ARAC</name>
<comment type="subcellular location">
    <subcellularLocation>
        <location evidence="1 9">Secreted</location>
        <location evidence="1 9">Extracellular space</location>
        <location evidence="1 9">Extracellular matrix</location>
    </subcellularLocation>
</comment>
<dbReference type="EMBL" id="CAXIEN010000207">
    <property type="protein sequence ID" value="CAL1286682.1"/>
    <property type="molecule type" value="Genomic_DNA"/>
</dbReference>
<dbReference type="GO" id="GO:0005109">
    <property type="term" value="F:frizzled binding"/>
    <property type="evidence" value="ECO:0007669"/>
    <property type="project" value="TreeGrafter"/>
</dbReference>
<evidence type="ECO:0000256" key="3">
    <source>
        <dbReference type="ARBA" id="ARBA00022473"/>
    </source>
</evidence>
<evidence type="ECO:0000256" key="5">
    <source>
        <dbReference type="ARBA" id="ARBA00022530"/>
    </source>
</evidence>
<evidence type="ECO:0000313" key="12">
    <source>
        <dbReference type="Proteomes" id="UP001497382"/>
    </source>
</evidence>
<accession>A0AAV2ASV3</accession>
<keyword evidence="12" id="KW-1185">Reference proteome</keyword>
<evidence type="ECO:0000256" key="7">
    <source>
        <dbReference type="ARBA" id="ARBA00023157"/>
    </source>
</evidence>
<gene>
    <name evidence="11" type="ORF">LARSCL_LOCUS14387</name>
</gene>
<keyword evidence="3 9" id="KW-0217">Developmental protein</keyword>
<keyword evidence="6 9" id="KW-0879">Wnt signaling pathway</keyword>
<comment type="caution">
    <text evidence="11">The sequence shown here is derived from an EMBL/GenBank/DDBJ whole genome shotgun (WGS) entry which is preliminary data.</text>
</comment>
<dbReference type="GO" id="GO:0030182">
    <property type="term" value="P:neuron differentiation"/>
    <property type="evidence" value="ECO:0007669"/>
    <property type="project" value="TreeGrafter"/>
</dbReference>